<feature type="binding site" evidence="14">
    <location>
        <begin position="229"/>
        <end position="230"/>
    </location>
    <ligand>
        <name>FMN</name>
        <dbReference type="ChEBI" id="CHEBI:58210"/>
    </ligand>
</feature>
<dbReference type="InterPro" id="IPR004652">
    <property type="entry name" value="DusB-like"/>
</dbReference>
<dbReference type="InterPro" id="IPR001269">
    <property type="entry name" value="DUS_fam"/>
</dbReference>
<dbReference type="Proteomes" id="UP000238415">
    <property type="component" value="Unassembled WGS sequence"/>
</dbReference>
<dbReference type="Pfam" id="PF01207">
    <property type="entry name" value="Dus"/>
    <property type="match status" value="1"/>
</dbReference>
<feature type="binding site" evidence="14">
    <location>
        <position position="144"/>
    </location>
    <ligand>
        <name>FMN</name>
        <dbReference type="ChEBI" id="CHEBI:58210"/>
    </ligand>
</feature>
<dbReference type="OrthoDB" id="9764501at2"/>
<dbReference type="InterPro" id="IPR013785">
    <property type="entry name" value="Aldolase_TIM"/>
</dbReference>
<evidence type="ECO:0000256" key="8">
    <source>
        <dbReference type="ARBA" id="ARBA00022884"/>
    </source>
</evidence>
<dbReference type="InterPro" id="IPR024036">
    <property type="entry name" value="tRNA-dHydroUridine_Synthase_C"/>
</dbReference>
<evidence type="ECO:0000256" key="13">
    <source>
        <dbReference type="PIRSR" id="PIRSR006621-1"/>
    </source>
</evidence>
<evidence type="ECO:0000313" key="17">
    <source>
        <dbReference type="Proteomes" id="UP000238415"/>
    </source>
</evidence>
<comment type="catalytic activity">
    <reaction evidence="11">
        <text>a 5,6-dihydrouridine in tRNA + NAD(+) = a uridine in tRNA + NADH + H(+)</text>
        <dbReference type="Rhea" id="RHEA:54452"/>
        <dbReference type="Rhea" id="RHEA-COMP:13339"/>
        <dbReference type="Rhea" id="RHEA-COMP:13887"/>
        <dbReference type="ChEBI" id="CHEBI:15378"/>
        <dbReference type="ChEBI" id="CHEBI:57540"/>
        <dbReference type="ChEBI" id="CHEBI:57945"/>
        <dbReference type="ChEBI" id="CHEBI:65315"/>
        <dbReference type="ChEBI" id="CHEBI:74443"/>
    </reaction>
</comment>
<dbReference type="CDD" id="cd02801">
    <property type="entry name" value="DUS_like_FMN"/>
    <property type="match status" value="1"/>
</dbReference>
<dbReference type="PANTHER" id="PTHR45846:SF1">
    <property type="entry name" value="TRNA-DIHYDROURIDINE(47) SYNTHASE [NAD(P)(+)]-LIKE"/>
    <property type="match status" value="1"/>
</dbReference>
<evidence type="ECO:0000256" key="3">
    <source>
        <dbReference type="ARBA" id="ARBA00022555"/>
    </source>
</evidence>
<reference evidence="16 17" key="1">
    <citation type="submission" date="2018-03" db="EMBL/GenBank/DDBJ databases">
        <title>Genome sequence of Moorella humiferrea DSM 23265.</title>
        <authorList>
            <person name="Poehlein A."/>
            <person name="Daniel R."/>
        </authorList>
    </citation>
    <scope>NUCLEOTIDE SEQUENCE [LARGE SCALE GENOMIC DNA]</scope>
    <source>
        <strain evidence="16 17">DSM 23265</strain>
    </source>
</reference>
<keyword evidence="6 12" id="KW-0819">tRNA processing</keyword>
<keyword evidence="4 12" id="KW-0285">Flavoprotein</keyword>
<dbReference type="EMBL" id="PVXM01000015">
    <property type="protein sequence ID" value="PRR73956.1"/>
    <property type="molecule type" value="Genomic_DNA"/>
</dbReference>
<dbReference type="AlphaFoldDB" id="A0A2T0AU44"/>
<evidence type="ECO:0000256" key="6">
    <source>
        <dbReference type="ARBA" id="ARBA00022694"/>
    </source>
</evidence>
<dbReference type="SUPFAM" id="SSF51395">
    <property type="entry name" value="FMN-linked oxidoreductases"/>
    <property type="match status" value="1"/>
</dbReference>
<dbReference type="GO" id="GO:0017150">
    <property type="term" value="F:tRNA dihydrouridine synthase activity"/>
    <property type="evidence" value="ECO:0007669"/>
    <property type="project" value="InterPro"/>
</dbReference>
<dbReference type="PROSITE" id="PS01136">
    <property type="entry name" value="UPF0034"/>
    <property type="match status" value="1"/>
</dbReference>
<comment type="cofactor">
    <cofactor evidence="1 12 14">
        <name>FMN</name>
        <dbReference type="ChEBI" id="CHEBI:58210"/>
    </cofactor>
</comment>
<dbReference type="GO" id="GO:0050660">
    <property type="term" value="F:flavin adenine dinucleotide binding"/>
    <property type="evidence" value="ECO:0007669"/>
    <property type="project" value="InterPro"/>
</dbReference>
<accession>A0A2T0AU44</accession>
<keyword evidence="7" id="KW-0521">NADP</keyword>
<evidence type="ECO:0000256" key="12">
    <source>
        <dbReference type="PIRNR" id="PIRNR006621"/>
    </source>
</evidence>
<proteinExistence type="inferred from homology"/>
<keyword evidence="9 12" id="KW-0560">Oxidoreductase</keyword>
<comment type="similarity">
    <text evidence="12">Belongs to the dus family.</text>
</comment>
<evidence type="ECO:0000256" key="11">
    <source>
        <dbReference type="ARBA" id="ARBA00048802"/>
    </source>
</evidence>
<feature type="binding site" evidence="14">
    <location>
        <begin position="20"/>
        <end position="22"/>
    </location>
    <ligand>
        <name>FMN</name>
        <dbReference type="ChEBI" id="CHEBI:58210"/>
    </ligand>
</feature>
<comment type="function">
    <text evidence="2 12">Catalyzes the synthesis of 5,6-dihydrouridine (D), a modified base found in the D-loop of most tRNAs, via the reduction of the C5-C6 double bond in target uridines.</text>
</comment>
<comment type="catalytic activity">
    <reaction evidence="10">
        <text>a 5,6-dihydrouridine in tRNA + NADP(+) = a uridine in tRNA + NADPH + H(+)</text>
        <dbReference type="Rhea" id="RHEA:23624"/>
        <dbReference type="Rhea" id="RHEA-COMP:13339"/>
        <dbReference type="Rhea" id="RHEA-COMP:13887"/>
        <dbReference type="ChEBI" id="CHEBI:15378"/>
        <dbReference type="ChEBI" id="CHEBI:57783"/>
        <dbReference type="ChEBI" id="CHEBI:58349"/>
        <dbReference type="ChEBI" id="CHEBI:65315"/>
        <dbReference type="ChEBI" id="CHEBI:74443"/>
    </reaction>
</comment>
<protein>
    <recommendedName>
        <fullName evidence="12">tRNA-dihydrouridine synthase</fullName>
        <ecNumber evidence="12">1.3.1.-</ecNumber>
    </recommendedName>
</protein>
<evidence type="ECO:0000256" key="14">
    <source>
        <dbReference type="PIRSR" id="PIRSR006621-2"/>
    </source>
</evidence>
<name>A0A2T0AU44_9FIRM</name>
<keyword evidence="14" id="KW-0547">Nucleotide-binding</keyword>
<dbReference type="Gene3D" id="1.10.1200.80">
    <property type="entry name" value="Putative flavin oxidoreducatase, domain 2"/>
    <property type="match status" value="1"/>
</dbReference>
<dbReference type="PIRSF" id="PIRSF006621">
    <property type="entry name" value="Dus"/>
    <property type="match status" value="1"/>
</dbReference>
<dbReference type="PANTHER" id="PTHR45846">
    <property type="entry name" value="TRNA-DIHYDROURIDINE(47) SYNTHASE [NAD(P)(+)]-LIKE"/>
    <property type="match status" value="1"/>
</dbReference>
<keyword evidence="17" id="KW-1185">Reference proteome</keyword>
<dbReference type="EC" id="1.3.1.-" evidence="12"/>
<evidence type="ECO:0000256" key="1">
    <source>
        <dbReference type="ARBA" id="ARBA00001917"/>
    </source>
</evidence>
<dbReference type="GO" id="GO:0000049">
    <property type="term" value="F:tRNA binding"/>
    <property type="evidence" value="ECO:0007669"/>
    <property type="project" value="UniProtKB-KW"/>
</dbReference>
<evidence type="ECO:0000256" key="4">
    <source>
        <dbReference type="ARBA" id="ARBA00022630"/>
    </source>
</evidence>
<feature type="binding site" evidence="14">
    <location>
        <position position="74"/>
    </location>
    <ligand>
        <name>FMN</name>
        <dbReference type="ChEBI" id="CHEBI:58210"/>
    </ligand>
</feature>
<evidence type="ECO:0000256" key="2">
    <source>
        <dbReference type="ARBA" id="ARBA00002790"/>
    </source>
</evidence>
<evidence type="ECO:0000256" key="5">
    <source>
        <dbReference type="ARBA" id="ARBA00022643"/>
    </source>
</evidence>
<evidence type="ECO:0000256" key="7">
    <source>
        <dbReference type="ARBA" id="ARBA00022857"/>
    </source>
</evidence>
<comment type="caution">
    <text evidence="16">The sequence shown here is derived from an EMBL/GenBank/DDBJ whole genome shotgun (WGS) entry which is preliminary data.</text>
</comment>
<keyword evidence="3" id="KW-0820">tRNA-binding</keyword>
<dbReference type="RefSeq" id="WP_106005078.1">
    <property type="nucleotide sequence ID" value="NZ_CP136419.1"/>
</dbReference>
<evidence type="ECO:0000256" key="10">
    <source>
        <dbReference type="ARBA" id="ARBA00048205"/>
    </source>
</evidence>
<sequence>MSATVKIGPVTLDAPLVTAPMAGFTDRIFRRLAREAGAALTYTEMISAQGLIYQSKATWALLDLKDEPGPVAVQLFGREPEILARATKMAVAAGAALVDLNMGCPTPKIVKNGEGAALMRDLPLAADIVAAMVEAAGPVPVTVKMRKGWDEDSVNVVEVARAVVEAGAKAVAVHGRTRSQFYSGRADWDCIRRVKEAVPVPVIGNGDVRTPADALAMLEQTGCDAVMVGRAAVGNPWLLSAIRAALEGKELPPPPDLAERMAMAIRHLNMMVEAKGEKTAVKEMRKVLACYIKGLPGAARLRQHLFTLDTAGEVIGALEAYTRDYYQKKVRAPHAH</sequence>
<dbReference type="InterPro" id="IPR018517">
    <property type="entry name" value="tRNA_hU_synthase_CS"/>
</dbReference>
<feature type="active site" description="Proton donor" evidence="13">
    <location>
        <position position="104"/>
    </location>
</feature>
<dbReference type="InterPro" id="IPR035587">
    <property type="entry name" value="DUS-like_FMN-bd"/>
</dbReference>
<gene>
    <name evidence="16" type="primary">dusC</name>
    <name evidence="16" type="ORF">MOHU_10980</name>
</gene>
<feature type="domain" description="DUS-like FMN-binding" evidence="15">
    <location>
        <begin position="18"/>
        <end position="315"/>
    </location>
</feature>
<evidence type="ECO:0000256" key="9">
    <source>
        <dbReference type="ARBA" id="ARBA00023002"/>
    </source>
</evidence>
<feature type="binding site" evidence="14">
    <location>
        <position position="174"/>
    </location>
    <ligand>
        <name>FMN</name>
        <dbReference type="ChEBI" id="CHEBI:58210"/>
    </ligand>
</feature>
<keyword evidence="8" id="KW-0694">RNA-binding</keyword>
<keyword evidence="5 12" id="KW-0288">FMN</keyword>
<organism evidence="16 17">
    <name type="scientific">Neomoorella humiferrea</name>
    <dbReference type="NCBI Taxonomy" id="676965"/>
    <lineage>
        <taxon>Bacteria</taxon>
        <taxon>Bacillati</taxon>
        <taxon>Bacillota</taxon>
        <taxon>Clostridia</taxon>
        <taxon>Neomoorellales</taxon>
        <taxon>Neomoorellaceae</taxon>
        <taxon>Neomoorella</taxon>
    </lineage>
</organism>
<dbReference type="NCBIfam" id="TIGR00737">
    <property type="entry name" value="nifR3_yhdG"/>
    <property type="match status" value="1"/>
</dbReference>
<dbReference type="Gene3D" id="3.20.20.70">
    <property type="entry name" value="Aldolase class I"/>
    <property type="match status" value="1"/>
</dbReference>
<evidence type="ECO:0000313" key="16">
    <source>
        <dbReference type="EMBL" id="PRR73956.1"/>
    </source>
</evidence>
<evidence type="ECO:0000259" key="15">
    <source>
        <dbReference type="Pfam" id="PF01207"/>
    </source>
</evidence>